<dbReference type="Proteomes" id="UP001595816">
    <property type="component" value="Unassembled WGS sequence"/>
</dbReference>
<reference evidence="3" key="1">
    <citation type="journal article" date="2019" name="Int. J. Syst. Evol. Microbiol.">
        <title>The Global Catalogue of Microorganisms (GCM) 10K type strain sequencing project: providing services to taxonomists for standard genome sequencing and annotation.</title>
        <authorList>
            <consortium name="The Broad Institute Genomics Platform"/>
            <consortium name="The Broad Institute Genome Sequencing Center for Infectious Disease"/>
            <person name="Wu L."/>
            <person name="Ma J."/>
        </authorList>
    </citation>
    <scope>NUCLEOTIDE SEQUENCE [LARGE SCALE GENOMIC DNA]</scope>
    <source>
        <strain evidence="3">CGMCC 4.7289</strain>
    </source>
</reference>
<dbReference type="EMBL" id="JBHSAY010000028">
    <property type="protein sequence ID" value="MFC4136062.1"/>
    <property type="molecule type" value="Genomic_DNA"/>
</dbReference>
<keyword evidence="3" id="KW-1185">Reference proteome</keyword>
<comment type="caution">
    <text evidence="2">The sequence shown here is derived from an EMBL/GenBank/DDBJ whole genome shotgun (WGS) entry which is preliminary data.</text>
</comment>
<accession>A0ABV8M045</accession>
<organism evidence="2 3">
    <name type="scientific">Hamadaea flava</name>
    <dbReference type="NCBI Taxonomy" id="1742688"/>
    <lineage>
        <taxon>Bacteria</taxon>
        <taxon>Bacillati</taxon>
        <taxon>Actinomycetota</taxon>
        <taxon>Actinomycetes</taxon>
        <taxon>Micromonosporales</taxon>
        <taxon>Micromonosporaceae</taxon>
        <taxon>Hamadaea</taxon>
    </lineage>
</organism>
<evidence type="ECO:0000313" key="3">
    <source>
        <dbReference type="Proteomes" id="UP001595816"/>
    </source>
</evidence>
<dbReference type="InterPro" id="IPR005238">
    <property type="entry name" value="ComB-like"/>
</dbReference>
<gene>
    <name evidence="2" type="ORF">ACFOZ4_36110</name>
</gene>
<protein>
    <recommendedName>
        <fullName evidence="1">Probable 2-phosphosulfolactate phosphatase</fullName>
    </recommendedName>
</protein>
<sequence>MISPYAQTPYAVRCDWGPIGADEVGPGTAVVAVVDVLSFTTTLTVAADQGIEVFPYRWRDERAAAFAAEKNATLAVGRSEVGPAQPVSLSPSTIRAAHGVTRLVLPSPNGSTVARRLAETGATVIGVSLRNARAAAAWTARTLPSGAAVAVVPAGERWKIDDSLRPAIEDLWGAGAFLQGLLDEGLGGLSPEAELAAAAYRHVSPHLRDALYACASGIELAGYGYPEDVEIASEVDSSTVVPVLDGDSFRPVPV</sequence>
<dbReference type="InterPro" id="IPR036702">
    <property type="entry name" value="ComB-like_sf"/>
</dbReference>
<dbReference type="SUPFAM" id="SSF142823">
    <property type="entry name" value="ComB-like"/>
    <property type="match status" value="1"/>
</dbReference>
<proteinExistence type="predicted"/>
<dbReference type="Pfam" id="PF04029">
    <property type="entry name" value="2-ph_phosp"/>
    <property type="match status" value="1"/>
</dbReference>
<evidence type="ECO:0000256" key="1">
    <source>
        <dbReference type="ARBA" id="ARBA00021948"/>
    </source>
</evidence>
<dbReference type="Gene3D" id="3.90.1560.10">
    <property type="entry name" value="ComB-like"/>
    <property type="match status" value="1"/>
</dbReference>
<dbReference type="RefSeq" id="WP_253762704.1">
    <property type="nucleotide sequence ID" value="NZ_JAMZDZ010000001.1"/>
</dbReference>
<evidence type="ECO:0000313" key="2">
    <source>
        <dbReference type="EMBL" id="MFC4136062.1"/>
    </source>
</evidence>
<name>A0ABV8M045_9ACTN</name>